<reference evidence="6 7" key="1">
    <citation type="submission" date="2015-11" db="EMBL/GenBank/DDBJ databases">
        <authorList>
            <person name="Zhang Y."/>
            <person name="Guo Z."/>
        </authorList>
    </citation>
    <scope>NUCLEOTIDE SEQUENCE [LARGE SCALE GENOMIC DNA]</scope>
    <source>
        <strain evidence="6 7">KCTC 32221</strain>
    </source>
</reference>
<dbReference type="OrthoDB" id="5555605at2"/>
<evidence type="ECO:0000256" key="4">
    <source>
        <dbReference type="ARBA" id="ARBA00023136"/>
    </source>
</evidence>
<dbReference type="GO" id="GO:0097347">
    <property type="term" value="C:TAM protein secretion complex"/>
    <property type="evidence" value="ECO:0007669"/>
    <property type="project" value="TreeGrafter"/>
</dbReference>
<protein>
    <recommendedName>
        <fullName evidence="5">Translocation and assembly module TamB C-terminal domain-containing protein</fullName>
    </recommendedName>
</protein>
<evidence type="ECO:0000256" key="2">
    <source>
        <dbReference type="ARBA" id="ARBA00022692"/>
    </source>
</evidence>
<evidence type="ECO:0000256" key="3">
    <source>
        <dbReference type="ARBA" id="ARBA00022989"/>
    </source>
</evidence>
<keyword evidence="3" id="KW-1133">Transmembrane helix</keyword>
<keyword evidence="2" id="KW-0812">Transmembrane</keyword>
<name>A0A0S2KBF4_9GAMM</name>
<keyword evidence="7" id="KW-1185">Reference proteome</keyword>
<dbReference type="RefSeq" id="WP_058021171.1">
    <property type="nucleotide sequence ID" value="NZ_CP013189.1"/>
</dbReference>
<dbReference type="KEGG" id="pspi:PS2015_985"/>
<accession>A0A0S2KBF4</accession>
<evidence type="ECO:0000259" key="5">
    <source>
        <dbReference type="Pfam" id="PF04357"/>
    </source>
</evidence>
<evidence type="ECO:0000313" key="7">
    <source>
        <dbReference type="Proteomes" id="UP000065641"/>
    </source>
</evidence>
<dbReference type="GO" id="GO:0005886">
    <property type="term" value="C:plasma membrane"/>
    <property type="evidence" value="ECO:0007669"/>
    <property type="project" value="InterPro"/>
</dbReference>
<feature type="domain" description="Translocation and assembly module TamB C-terminal" evidence="5">
    <location>
        <begin position="896"/>
        <end position="1239"/>
    </location>
</feature>
<dbReference type="EMBL" id="CP013189">
    <property type="protein sequence ID" value="ALO45654.1"/>
    <property type="molecule type" value="Genomic_DNA"/>
</dbReference>
<comment type="subcellular location">
    <subcellularLocation>
        <location evidence="1">Membrane</location>
        <topology evidence="1">Single-pass membrane protein</topology>
    </subcellularLocation>
</comment>
<evidence type="ECO:0000313" key="6">
    <source>
        <dbReference type="EMBL" id="ALO45654.1"/>
    </source>
</evidence>
<dbReference type="Proteomes" id="UP000065641">
    <property type="component" value="Chromosome"/>
</dbReference>
<dbReference type="AlphaFoldDB" id="A0A0S2KBF4"/>
<dbReference type="STRING" id="1249552.PS2015_985"/>
<dbReference type="PANTHER" id="PTHR36985:SF1">
    <property type="entry name" value="TRANSLOCATION AND ASSEMBLY MODULE SUBUNIT TAMB"/>
    <property type="match status" value="1"/>
</dbReference>
<sequence>MRWALRILAGLFLLILLTVSSVSALLATVSGSEWLLARISTILNTDSRHFSFRQSEGTFLRGLNLQGVQWRDAGTELQIAQLHSRWNPLTLLEGEFYLESLRLSAFQLNIIAAEQPVEATAPLVLDDLLDSFLPLPVAIRVSNARIDGARITTADTEFNIDLLALSARLQGRSLVIDQLEFGSTPLSLNASLQMQLQRPYPLQLTADWRYDEILLEGTEAPHGQLSLDGSLDQFNLQHSLHGLAELSSAGEITLKLAQLLNADINALEPQFNLEHTLATQPLPGMENYEVLALRLRTQGTPDDLGLFAAAQLDMALSHQIRLDADLNLRAYLRGSVLDVRELAFRTGEGQIVLQGLVDWTDELELNLDYQLTDPAPDSYLAGVPDSLRLQDLSSDGSLSLALTEGQLQSINFNMNSLTAMLNDFPVNGAGGVRFIDNTWHLENLQLRNGNNSLAATATVTAEQVIEAALSIDAPTLSVLYPGLEGRLHADASISGSFSEPVIDMDLSAQQISYGDYVIPELTVTGQNRAGMNELELLSGNIVLPIAGSEETIKSIQLRLRGQPDAHNLLLLADGTPGALRINADGALDAGGWRGRLLSSEVNSAYGNWVQEQSGNMNFSAETLSISPVCWMMVDTRLCLDASLDNQELLAASISVQNFPLDSGNLPQTEALISRDSDIRFPDNNSFRLPQTLPADVALSGLLSASATINGPITTPELMDVQASVQSTAGNLYYIGEALGDDADINDPGSMTLEPVINHFTWPVLRLTANQSAGSWAVDGELQFAQQYDETPSTMQGTAMLAATVNPDRELAGGLRIDFDNLGWLEALTPQLTQVSGGLTGRLSLAGTLQSPQVGGDIMLSQAAFNMPALNLSLSGIELTLTSENSDLLELSGYAESGAGSLNFISRISDPFSGDPSFNVRLAGSEFTIADLPELQVAISPDLQLQGSQQGIDLNGQLHIPLVSATISTLPESAVDVSSDTILITEPGSENTVRNAAIRDAGPLGNIPLSGDLTISLGEQVRIAGFGLNARLRGELDITQRPGATPLSYGELEVAEGNFEIYGRVLTIEQGKLLFMGSYDNPAIDIRAVREVENMRVGVQMNGTVRNMRSSLFSTPSLADGDILSVMITGRPLSEIGTQQDGNALVGAATSLGISQSEGIVNQIQGQLGLDTLSIDSRGDVNDSSLMLGKYITPRIFVRYAVGLFETENSLAIDYSVNDRVKLHATSGQSQSIDLTYTVEQ</sequence>
<evidence type="ECO:0000256" key="1">
    <source>
        <dbReference type="ARBA" id="ARBA00004167"/>
    </source>
</evidence>
<organism evidence="6 7">
    <name type="scientific">Pseudohongiella spirulinae</name>
    <dbReference type="NCBI Taxonomy" id="1249552"/>
    <lineage>
        <taxon>Bacteria</taxon>
        <taxon>Pseudomonadati</taxon>
        <taxon>Pseudomonadota</taxon>
        <taxon>Gammaproteobacteria</taxon>
        <taxon>Pseudomonadales</taxon>
        <taxon>Pseudohongiellaceae</taxon>
        <taxon>Pseudohongiella</taxon>
    </lineage>
</organism>
<dbReference type="Pfam" id="PF04357">
    <property type="entry name" value="TamB"/>
    <property type="match status" value="1"/>
</dbReference>
<dbReference type="InterPro" id="IPR007452">
    <property type="entry name" value="TamB_C"/>
</dbReference>
<dbReference type="GO" id="GO:0009306">
    <property type="term" value="P:protein secretion"/>
    <property type="evidence" value="ECO:0007669"/>
    <property type="project" value="InterPro"/>
</dbReference>
<proteinExistence type="predicted"/>
<gene>
    <name evidence="6" type="ORF">PS2015_985</name>
</gene>
<dbReference type="PANTHER" id="PTHR36985">
    <property type="entry name" value="TRANSLOCATION AND ASSEMBLY MODULE SUBUNIT TAMB"/>
    <property type="match status" value="1"/>
</dbReference>
<keyword evidence="4" id="KW-0472">Membrane</keyword>